<proteinExistence type="predicted"/>
<name>A0A2M4DCH5_ANODA</name>
<accession>A0A2M4DCH5</accession>
<organism evidence="1">
    <name type="scientific">Anopheles darlingi</name>
    <name type="common">Mosquito</name>
    <dbReference type="NCBI Taxonomy" id="43151"/>
    <lineage>
        <taxon>Eukaryota</taxon>
        <taxon>Metazoa</taxon>
        <taxon>Ecdysozoa</taxon>
        <taxon>Arthropoda</taxon>
        <taxon>Hexapoda</taxon>
        <taxon>Insecta</taxon>
        <taxon>Pterygota</taxon>
        <taxon>Neoptera</taxon>
        <taxon>Endopterygota</taxon>
        <taxon>Diptera</taxon>
        <taxon>Nematocera</taxon>
        <taxon>Culicoidea</taxon>
        <taxon>Culicidae</taxon>
        <taxon>Anophelinae</taxon>
        <taxon>Anopheles</taxon>
    </lineage>
</organism>
<reference evidence="1" key="1">
    <citation type="submission" date="2018-01" db="EMBL/GenBank/DDBJ databases">
        <title>An insight into the sialome of Amazonian anophelines.</title>
        <authorList>
            <person name="Ribeiro J.M."/>
            <person name="Scarpassa V."/>
            <person name="Calvo E."/>
        </authorList>
    </citation>
    <scope>NUCLEOTIDE SEQUENCE</scope>
</reference>
<sequence length="91" mass="10509">MRKRLPRMVRRVEVLLAREALALPAHSSRAVAAMEPHTECAGLQPIVAMSHRHQIITLWCMITELPVIIRWDGYHHSMRPSWVQIMANTPH</sequence>
<dbReference type="AlphaFoldDB" id="A0A2M4DCH5"/>
<dbReference type="EMBL" id="GGFL01011122">
    <property type="protein sequence ID" value="MBW75300.1"/>
    <property type="molecule type" value="Transcribed_RNA"/>
</dbReference>
<protein>
    <submittedName>
        <fullName evidence="1">Putative secreted protein</fullName>
    </submittedName>
</protein>
<evidence type="ECO:0000313" key="1">
    <source>
        <dbReference type="EMBL" id="MBW75300.1"/>
    </source>
</evidence>